<evidence type="ECO:0000313" key="2">
    <source>
        <dbReference type="WBParaSite" id="Csp11.Scaffold627.g6847.t1"/>
    </source>
</evidence>
<name>A0A1I7TKM8_9PELO</name>
<evidence type="ECO:0000313" key="1">
    <source>
        <dbReference type="Proteomes" id="UP000095282"/>
    </source>
</evidence>
<dbReference type="AlphaFoldDB" id="A0A1I7TKM8"/>
<accession>A0A1I7TKM8</accession>
<proteinExistence type="predicted"/>
<dbReference type="Proteomes" id="UP000095282">
    <property type="component" value="Unplaced"/>
</dbReference>
<reference evidence="2" key="1">
    <citation type="submission" date="2016-11" db="UniProtKB">
        <authorList>
            <consortium name="WormBaseParasite"/>
        </authorList>
    </citation>
    <scope>IDENTIFICATION</scope>
</reference>
<keyword evidence="1" id="KW-1185">Reference proteome</keyword>
<organism evidence="1 2">
    <name type="scientific">Caenorhabditis tropicalis</name>
    <dbReference type="NCBI Taxonomy" id="1561998"/>
    <lineage>
        <taxon>Eukaryota</taxon>
        <taxon>Metazoa</taxon>
        <taxon>Ecdysozoa</taxon>
        <taxon>Nematoda</taxon>
        <taxon>Chromadorea</taxon>
        <taxon>Rhabditida</taxon>
        <taxon>Rhabditina</taxon>
        <taxon>Rhabditomorpha</taxon>
        <taxon>Rhabditoidea</taxon>
        <taxon>Rhabditidae</taxon>
        <taxon>Peloderinae</taxon>
        <taxon>Caenorhabditis</taxon>
    </lineage>
</organism>
<dbReference type="WBParaSite" id="Csp11.Scaffold627.g6847.t1">
    <property type="protein sequence ID" value="Csp11.Scaffold627.g6847.t1"/>
    <property type="gene ID" value="Csp11.Scaffold627.g6847"/>
</dbReference>
<sequence length="82" mass="9221">MSKWTKIVYDSIYFRNLVDYHPVNFVLKPSHRTCSPISSFSSIHCGRGLVLQDVPPFLSDIFICSGCLPSTDSCHKQTLNNG</sequence>
<protein>
    <submittedName>
        <fullName evidence="2">Ovule protein</fullName>
    </submittedName>
</protein>